<evidence type="ECO:0000256" key="3">
    <source>
        <dbReference type="ARBA" id="ARBA00022737"/>
    </source>
</evidence>
<accession>A0ABM4DQI9</accession>
<dbReference type="RefSeq" id="XP_065676860.1">
    <property type="nucleotide sequence ID" value="XM_065820788.1"/>
</dbReference>
<dbReference type="Gene3D" id="2.10.25.140">
    <property type="match status" value="1"/>
</dbReference>
<keyword evidence="4" id="KW-1015">Disulfide bond</keyword>
<evidence type="ECO:0000259" key="6">
    <source>
        <dbReference type="SMART" id="SM00051"/>
    </source>
</evidence>
<evidence type="ECO:0000256" key="2">
    <source>
        <dbReference type="ARBA" id="ARBA00022536"/>
    </source>
</evidence>
<evidence type="ECO:0000256" key="4">
    <source>
        <dbReference type="ARBA" id="ARBA00023157"/>
    </source>
</evidence>
<sequence>MKKMRSLEKVLLIILLYCFHVVQISESSAQVKIFLETFKLSGLKKHLEKPLIKPKDHHDHHKRLFKFEICFGTETLNCFLSNILSLDEKTKMIHFPQTLSKDVNNPLILKSPSSKVDASLRINIYHHDKIFFQHELSTKFSFDSVGVKRFTLTNDKNLRSPKDKSELSFTVSLNCDDNFKPPDCVEKACVEHDDDVNGHYTCDKNGNIVCREGWSDPSTKCRLVSMHPQISRVGCYNDFGYIAERRLFTTFVNYRFLIDWSHMNDSLKIITELCSSFAKIIGFQYFGIEFWGECWTGSTLDINYDRDGESSDCWPGQAANLGPMLVGKNSTIMVYKWDKLKK</sequence>
<dbReference type="Pfam" id="PF01414">
    <property type="entry name" value="DSL"/>
    <property type="match status" value="1"/>
</dbReference>
<dbReference type="GeneID" id="101235030"/>
<dbReference type="SMART" id="SM00051">
    <property type="entry name" value="DSL"/>
    <property type="match status" value="1"/>
</dbReference>
<reference evidence="8" key="1">
    <citation type="submission" date="2025-08" db="UniProtKB">
        <authorList>
            <consortium name="RefSeq"/>
        </authorList>
    </citation>
    <scope>IDENTIFICATION</scope>
</reference>
<keyword evidence="1" id="KW-0217">Developmental protein</keyword>
<dbReference type="InterPro" id="IPR001774">
    <property type="entry name" value="DSL"/>
</dbReference>
<evidence type="ECO:0000313" key="7">
    <source>
        <dbReference type="Proteomes" id="UP001652625"/>
    </source>
</evidence>
<gene>
    <name evidence="8" type="primary">LOC101235030</name>
</gene>
<name>A0ABM4DQI9_HYDVU</name>
<evidence type="ECO:0000313" key="8">
    <source>
        <dbReference type="RefSeq" id="XP_065676860.1"/>
    </source>
</evidence>
<keyword evidence="7" id="KW-1185">Reference proteome</keyword>
<proteinExistence type="predicted"/>
<keyword evidence="5" id="KW-0732">Signal</keyword>
<keyword evidence="3" id="KW-0677">Repeat</keyword>
<evidence type="ECO:0000256" key="5">
    <source>
        <dbReference type="SAM" id="SignalP"/>
    </source>
</evidence>
<keyword evidence="2" id="KW-0245">EGF-like domain</keyword>
<feature type="chain" id="PRO_5047318298" evidence="5">
    <location>
        <begin position="25"/>
        <end position="342"/>
    </location>
</feature>
<evidence type="ECO:0000256" key="1">
    <source>
        <dbReference type="ARBA" id="ARBA00022473"/>
    </source>
</evidence>
<dbReference type="Proteomes" id="UP001652625">
    <property type="component" value="Chromosome 15"/>
</dbReference>
<feature type="signal peptide" evidence="5">
    <location>
        <begin position="1"/>
        <end position="24"/>
    </location>
</feature>
<feature type="domain" description="DSL" evidence="6">
    <location>
        <begin position="151"/>
        <end position="221"/>
    </location>
</feature>
<protein>
    <submittedName>
        <fullName evidence="8">Uncharacterized protein LOC101235030 isoform X2</fullName>
    </submittedName>
</protein>
<organism evidence="7 8">
    <name type="scientific">Hydra vulgaris</name>
    <name type="common">Hydra</name>
    <name type="synonym">Hydra attenuata</name>
    <dbReference type="NCBI Taxonomy" id="6087"/>
    <lineage>
        <taxon>Eukaryota</taxon>
        <taxon>Metazoa</taxon>
        <taxon>Cnidaria</taxon>
        <taxon>Hydrozoa</taxon>
        <taxon>Hydroidolina</taxon>
        <taxon>Anthoathecata</taxon>
        <taxon>Aplanulata</taxon>
        <taxon>Hydridae</taxon>
        <taxon>Hydra</taxon>
    </lineage>
</organism>